<dbReference type="EMBL" id="LQMQ01000007">
    <property type="protein sequence ID" value="KUO42372.1"/>
    <property type="molecule type" value="Genomic_DNA"/>
</dbReference>
<proteinExistence type="predicted"/>
<gene>
    <name evidence="1" type="ORF">APZ16_02740</name>
</gene>
<reference evidence="1 2" key="1">
    <citation type="journal article" date="2016" name="Nat. Microbiol.">
        <title>Genomic inference of the metabolism of cosmopolitan subsurface Archaea, Hadesarchaea.</title>
        <authorList>
            <person name="Baker B.J."/>
            <person name="Saw J.H."/>
            <person name="Lind A.E."/>
            <person name="Lazar C.S."/>
            <person name="Hinrichs K.-U."/>
            <person name="Teske A.P."/>
            <person name="Ettema T.J."/>
        </authorList>
    </citation>
    <scope>NUCLEOTIDE SEQUENCE [LARGE SCALE GENOMIC DNA]</scope>
</reference>
<dbReference type="STRING" id="1776334.APZ16_02740"/>
<comment type="caution">
    <text evidence="1">The sequence shown here is derived from an EMBL/GenBank/DDBJ whole genome shotgun (WGS) entry which is preliminary data.</text>
</comment>
<dbReference type="AlphaFoldDB" id="A0A147K0P3"/>
<dbReference type="Proteomes" id="UP000074294">
    <property type="component" value="Unassembled WGS sequence"/>
</dbReference>
<name>A0A147K0P3_HADYE</name>
<protein>
    <submittedName>
        <fullName evidence="1">Uncharacterized protein</fullName>
    </submittedName>
</protein>
<evidence type="ECO:0000313" key="1">
    <source>
        <dbReference type="EMBL" id="KUO42372.1"/>
    </source>
</evidence>
<sequence length="133" mass="14948">MAILLVIVFLTLLVSAYSQHQEMLATAGLIDTATTVTNNLVLNRLAFVEGYRTREYVVDVEKISSLDFRQEVGGENFLYQITLRYNPRDETVLGPYGPSPPEGKPVSAIVVPVTLYQKGRLIYAKLEVKVWRS</sequence>
<evidence type="ECO:0000313" key="2">
    <source>
        <dbReference type="Proteomes" id="UP000074294"/>
    </source>
</evidence>
<accession>A0A147K0P3</accession>
<organism evidence="1 2">
    <name type="scientific">Hadarchaeum yellowstonense</name>
    <dbReference type="NCBI Taxonomy" id="1776334"/>
    <lineage>
        <taxon>Archaea</taxon>
        <taxon>Methanobacteriati</taxon>
        <taxon>Candidatus Hadarchaeota</taxon>
        <taxon>Candidatus Hadarchaeia</taxon>
        <taxon>Candidatus Hadarchaeales</taxon>
        <taxon>Candidatus Hadarchaeaceae</taxon>
        <taxon>Candidatus Hadarchaeum</taxon>
    </lineage>
</organism>